<feature type="domain" description="Copper type II ascorbate-dependent monooxygenase N-terminal" evidence="1">
    <location>
        <begin position="87"/>
        <end position="186"/>
    </location>
</feature>
<evidence type="ECO:0000313" key="2">
    <source>
        <dbReference type="EMBL" id="ODM87166.1"/>
    </source>
</evidence>
<dbReference type="GO" id="GO:0004500">
    <property type="term" value="F:dopamine beta-monooxygenase activity"/>
    <property type="evidence" value="ECO:0007669"/>
    <property type="project" value="InterPro"/>
</dbReference>
<dbReference type="Proteomes" id="UP000094527">
    <property type="component" value="Unassembled WGS sequence"/>
</dbReference>
<dbReference type="SUPFAM" id="SSF49742">
    <property type="entry name" value="PHM/PNGase F"/>
    <property type="match status" value="1"/>
</dbReference>
<name>A0A1D2M2I3_ORCCI</name>
<sequence>MLDFHGIGNGHPTQDSQQDYTLLSFENRNGWTTFTFKRPWDTCDPRYGHCGRHNATYLGVYGALPPFPDETPSLYPGVKMRDFRMSNWKPLIQKENRNVVHHIGTFECNVPADQVPLFEEHYKSHPGGTCYTANMPPAWGKHCATFSIVWVVGSEGEMLPSHVGTPLGHEHGGATYFMVETHYENLGNEYATDSSGIRIFYTDELREYDGAVMQIAYKGHSPFL</sequence>
<dbReference type="CDD" id="cd09631">
    <property type="entry name" value="DOMON_DOH"/>
    <property type="match status" value="1"/>
</dbReference>
<proteinExistence type="predicted"/>
<keyword evidence="3" id="KW-1185">Reference proteome</keyword>
<evidence type="ECO:0000259" key="1">
    <source>
        <dbReference type="Pfam" id="PF01082"/>
    </source>
</evidence>
<feature type="non-terminal residue" evidence="2">
    <location>
        <position position="224"/>
    </location>
</feature>
<dbReference type="InterPro" id="IPR036939">
    <property type="entry name" value="Cu2_ascorb_mOase_N_sf"/>
</dbReference>
<dbReference type="EMBL" id="LJIJ01006003">
    <property type="protein sequence ID" value="ODM87166.1"/>
    <property type="molecule type" value="Genomic_DNA"/>
</dbReference>
<reference evidence="2 3" key="1">
    <citation type="journal article" date="2016" name="Genome Biol. Evol.">
        <title>Gene Family Evolution Reflects Adaptation to Soil Environmental Stressors in the Genome of the Collembolan Orchesella cincta.</title>
        <authorList>
            <person name="Faddeeva-Vakhrusheva A."/>
            <person name="Derks M.F."/>
            <person name="Anvar S.Y."/>
            <person name="Agamennone V."/>
            <person name="Suring W."/>
            <person name="Smit S."/>
            <person name="van Straalen N.M."/>
            <person name="Roelofs D."/>
        </authorList>
    </citation>
    <scope>NUCLEOTIDE SEQUENCE [LARGE SCALE GENOMIC DNA]</scope>
    <source>
        <tissue evidence="2">Mixed pool</tissue>
    </source>
</reference>
<dbReference type="Gene3D" id="2.60.120.310">
    <property type="entry name" value="Copper type II, ascorbate-dependent monooxygenase, N-terminal domain"/>
    <property type="match status" value="1"/>
</dbReference>
<dbReference type="OrthoDB" id="10003276at2759"/>
<dbReference type="PANTHER" id="PTHR10157">
    <property type="entry name" value="DOPAMINE BETA HYDROXYLASE RELATED"/>
    <property type="match status" value="1"/>
</dbReference>
<dbReference type="InterPro" id="IPR000323">
    <property type="entry name" value="Cu2_ascorb_mOase_N"/>
</dbReference>
<dbReference type="PANTHER" id="PTHR10157:SF23">
    <property type="entry name" value="MOXD1 HOMOLOG 1"/>
    <property type="match status" value="1"/>
</dbReference>
<dbReference type="InterPro" id="IPR008977">
    <property type="entry name" value="PHM/PNGase_F_dom_sf"/>
</dbReference>
<dbReference type="GO" id="GO:0005507">
    <property type="term" value="F:copper ion binding"/>
    <property type="evidence" value="ECO:0007669"/>
    <property type="project" value="InterPro"/>
</dbReference>
<dbReference type="Pfam" id="PF01082">
    <property type="entry name" value="Cu2_monooxygen"/>
    <property type="match status" value="1"/>
</dbReference>
<evidence type="ECO:0000313" key="3">
    <source>
        <dbReference type="Proteomes" id="UP000094527"/>
    </source>
</evidence>
<dbReference type="InterPro" id="IPR045266">
    <property type="entry name" value="DOH_DOMON"/>
</dbReference>
<dbReference type="InterPro" id="IPR000945">
    <property type="entry name" value="DBH-like"/>
</dbReference>
<dbReference type="AlphaFoldDB" id="A0A1D2M2I3"/>
<organism evidence="2 3">
    <name type="scientific">Orchesella cincta</name>
    <name type="common">Springtail</name>
    <name type="synonym">Podura cincta</name>
    <dbReference type="NCBI Taxonomy" id="48709"/>
    <lineage>
        <taxon>Eukaryota</taxon>
        <taxon>Metazoa</taxon>
        <taxon>Ecdysozoa</taxon>
        <taxon>Arthropoda</taxon>
        <taxon>Hexapoda</taxon>
        <taxon>Collembola</taxon>
        <taxon>Entomobryomorpha</taxon>
        <taxon>Entomobryoidea</taxon>
        <taxon>Orchesellidae</taxon>
        <taxon>Orchesellinae</taxon>
        <taxon>Orchesella</taxon>
    </lineage>
</organism>
<dbReference type="STRING" id="48709.A0A1D2M2I3"/>
<gene>
    <name evidence="2" type="ORF">Ocin01_19516</name>
</gene>
<accession>A0A1D2M2I3</accession>
<comment type="caution">
    <text evidence="2">The sequence shown here is derived from an EMBL/GenBank/DDBJ whole genome shotgun (WGS) entry which is preliminary data.</text>
</comment>
<protein>
    <recommendedName>
        <fullName evidence="1">Copper type II ascorbate-dependent monooxygenase N-terminal domain-containing protein</fullName>
    </recommendedName>
</protein>